<dbReference type="EMBL" id="JBGUAW010000006">
    <property type="protein sequence ID" value="MFA9461167.1"/>
    <property type="molecule type" value="Genomic_DNA"/>
</dbReference>
<dbReference type="InterPro" id="IPR006143">
    <property type="entry name" value="RND_pump_MFP"/>
</dbReference>
<dbReference type="NCBIfam" id="TIGR01730">
    <property type="entry name" value="RND_mfp"/>
    <property type="match status" value="1"/>
</dbReference>
<dbReference type="Gene3D" id="2.40.30.170">
    <property type="match status" value="1"/>
</dbReference>
<evidence type="ECO:0000313" key="6">
    <source>
        <dbReference type="EMBL" id="MFA9461167.1"/>
    </source>
</evidence>
<dbReference type="Gene3D" id="1.10.287.470">
    <property type="entry name" value="Helix hairpin bin"/>
    <property type="match status" value="1"/>
</dbReference>
<dbReference type="PANTHER" id="PTHR30097">
    <property type="entry name" value="CATION EFFLUX SYSTEM PROTEIN CUSB"/>
    <property type="match status" value="1"/>
</dbReference>
<keyword evidence="2" id="KW-0813">Transport</keyword>
<dbReference type="Pfam" id="PF25973">
    <property type="entry name" value="BSH_CzcB"/>
    <property type="match status" value="1"/>
</dbReference>
<dbReference type="Gene3D" id="2.40.50.100">
    <property type="match status" value="1"/>
</dbReference>
<evidence type="ECO:0000259" key="5">
    <source>
        <dbReference type="Pfam" id="PF25973"/>
    </source>
</evidence>
<comment type="similarity">
    <text evidence="1">Belongs to the membrane fusion protein (MFP) (TC 8.A.1) family.</text>
</comment>
<protein>
    <submittedName>
        <fullName evidence="6">Efflux RND transporter periplasmic adaptor subunit</fullName>
    </submittedName>
</protein>
<dbReference type="Proteomes" id="UP001575181">
    <property type="component" value="Unassembled WGS sequence"/>
</dbReference>
<gene>
    <name evidence="6" type="ORF">ACERLL_10055</name>
</gene>
<proteinExistence type="inferred from homology"/>
<feature type="signal peptide" evidence="3">
    <location>
        <begin position="1"/>
        <end position="21"/>
    </location>
</feature>
<keyword evidence="7" id="KW-1185">Reference proteome</keyword>
<reference evidence="6 7" key="1">
    <citation type="submission" date="2024-08" db="EMBL/GenBank/DDBJ databases">
        <title>Whole-genome sequencing of halo(alkali)philic microorganisms from hypersaline lakes.</title>
        <authorList>
            <person name="Sorokin D.Y."/>
            <person name="Merkel A.Y."/>
            <person name="Messina E."/>
            <person name="Yakimov M."/>
        </authorList>
    </citation>
    <scope>NUCLEOTIDE SEQUENCE [LARGE SCALE GENOMIC DNA]</scope>
    <source>
        <strain evidence="6 7">Cl-TMA</strain>
    </source>
</reference>
<feature type="domain" description="CzcB-like alpha-helical hairpin" evidence="4">
    <location>
        <begin position="103"/>
        <end position="160"/>
    </location>
</feature>
<accession>A0ABV4TW24</accession>
<keyword evidence="3" id="KW-0732">Signal</keyword>
<dbReference type="InterPro" id="IPR058647">
    <property type="entry name" value="BSH_CzcB-like"/>
</dbReference>
<evidence type="ECO:0000259" key="4">
    <source>
        <dbReference type="Pfam" id="PF25893"/>
    </source>
</evidence>
<evidence type="ECO:0000256" key="1">
    <source>
        <dbReference type="ARBA" id="ARBA00009477"/>
    </source>
</evidence>
<organism evidence="6 7">
    <name type="scientific">Thiohalorhabdus methylotrophus</name>
    <dbReference type="NCBI Taxonomy" id="3242694"/>
    <lineage>
        <taxon>Bacteria</taxon>
        <taxon>Pseudomonadati</taxon>
        <taxon>Pseudomonadota</taxon>
        <taxon>Gammaproteobacteria</taxon>
        <taxon>Thiohalorhabdales</taxon>
        <taxon>Thiohalorhabdaceae</taxon>
        <taxon>Thiohalorhabdus</taxon>
    </lineage>
</organism>
<dbReference type="PANTHER" id="PTHR30097:SF4">
    <property type="entry name" value="SLR6042 PROTEIN"/>
    <property type="match status" value="1"/>
</dbReference>
<dbReference type="InterPro" id="IPR058648">
    <property type="entry name" value="HH_CzcB-like"/>
</dbReference>
<name>A0ABV4TW24_9GAMM</name>
<sequence>MAPFRPILIALIAAWSVSAQASHEIAFTEAQMQRLGIATGKVVAGSQVQTDSLPARVVIPPGQERVVSAPQGGLVSGLHAAKEEAVAAGDLLAEIHSPELVRMQRDFLQAYSARELAWAARDRDKQLFEEGIIPERRYQEASSRFQQAQANLEAQRQALQIAGMAQADIARLEQTQQLSGHLQVRAPMDGVVVDKPASVGQRLKQAEPLYRVARLDPLWLEIRMPVDRLQGVKKGAPVSVPCASGKAHVALVGRTAAAENQTVTVRARISGGEDCLRPGQFVETRLEVGAGTARFRVPTVAVVRNQGKQWVFVRAAQGFLPVAVTVHGQRGADAVVGGPLRAGQEIAVSGLAAIKGAWSGYGGGE</sequence>
<comment type="caution">
    <text evidence="6">The sequence shown here is derived from an EMBL/GenBank/DDBJ whole genome shotgun (WGS) entry which is preliminary data.</text>
</comment>
<dbReference type="Gene3D" id="2.40.420.20">
    <property type="match status" value="1"/>
</dbReference>
<evidence type="ECO:0000256" key="2">
    <source>
        <dbReference type="ARBA" id="ARBA00022448"/>
    </source>
</evidence>
<feature type="domain" description="CzcB-like barrel-sandwich hybrid" evidence="5">
    <location>
        <begin position="66"/>
        <end position="213"/>
    </location>
</feature>
<evidence type="ECO:0000256" key="3">
    <source>
        <dbReference type="SAM" id="SignalP"/>
    </source>
</evidence>
<dbReference type="Pfam" id="PF25893">
    <property type="entry name" value="HH_CzcB"/>
    <property type="match status" value="1"/>
</dbReference>
<feature type="chain" id="PRO_5047301871" evidence="3">
    <location>
        <begin position="22"/>
        <end position="365"/>
    </location>
</feature>
<dbReference type="SUPFAM" id="SSF111369">
    <property type="entry name" value="HlyD-like secretion proteins"/>
    <property type="match status" value="1"/>
</dbReference>
<evidence type="ECO:0000313" key="7">
    <source>
        <dbReference type="Proteomes" id="UP001575181"/>
    </source>
</evidence>
<dbReference type="RefSeq" id="WP_373655953.1">
    <property type="nucleotide sequence ID" value="NZ_JBGUAW010000006.1"/>
</dbReference>
<dbReference type="InterPro" id="IPR051909">
    <property type="entry name" value="MFP_Cation_Efflux"/>
</dbReference>